<evidence type="ECO:0000259" key="7">
    <source>
        <dbReference type="PROSITE" id="PS51329"/>
    </source>
</evidence>
<evidence type="ECO:0000256" key="2">
    <source>
        <dbReference type="ARBA" id="ARBA00008848"/>
    </source>
</evidence>
<dbReference type="Pfam" id="PF07986">
    <property type="entry name" value="TBCC"/>
    <property type="match status" value="1"/>
</dbReference>
<evidence type="ECO:0000313" key="8">
    <source>
        <dbReference type="EMBL" id="KAF2885065.1"/>
    </source>
</evidence>
<dbReference type="EMBL" id="VTPC01090040">
    <property type="protein sequence ID" value="KAF2885065.1"/>
    <property type="molecule type" value="Genomic_DNA"/>
</dbReference>
<organism evidence="8 9">
    <name type="scientific">Ignelater luminosus</name>
    <name type="common">Cucubano</name>
    <name type="synonym">Pyrophorus luminosus</name>
    <dbReference type="NCBI Taxonomy" id="2038154"/>
    <lineage>
        <taxon>Eukaryota</taxon>
        <taxon>Metazoa</taxon>
        <taxon>Ecdysozoa</taxon>
        <taxon>Arthropoda</taxon>
        <taxon>Hexapoda</taxon>
        <taxon>Insecta</taxon>
        <taxon>Pterygota</taxon>
        <taxon>Neoptera</taxon>
        <taxon>Endopterygota</taxon>
        <taxon>Coleoptera</taxon>
        <taxon>Polyphaga</taxon>
        <taxon>Elateriformia</taxon>
        <taxon>Elateroidea</taxon>
        <taxon>Elateridae</taxon>
        <taxon>Agrypninae</taxon>
        <taxon>Pyrophorini</taxon>
        <taxon>Ignelater</taxon>
    </lineage>
</organism>
<comment type="caution">
    <text evidence="8">The sequence shown here is derived from an EMBL/GenBank/DDBJ whole genome shotgun (WGS) entry which is preliminary data.</text>
</comment>
<dbReference type="InterPro" id="IPR031925">
    <property type="entry name" value="TBCC_N"/>
</dbReference>
<keyword evidence="9" id="KW-1185">Reference proteome</keyword>
<evidence type="ECO:0000256" key="1">
    <source>
        <dbReference type="ARBA" id="ARBA00004496"/>
    </source>
</evidence>
<dbReference type="GO" id="GO:0007023">
    <property type="term" value="P:post-chaperonin tubulin folding pathway"/>
    <property type="evidence" value="ECO:0007669"/>
    <property type="project" value="InterPro"/>
</dbReference>
<dbReference type="InterPro" id="IPR038397">
    <property type="entry name" value="TBCC_N_sf"/>
</dbReference>
<dbReference type="Pfam" id="PF16752">
    <property type="entry name" value="TBCC_N"/>
    <property type="match status" value="1"/>
</dbReference>
<dbReference type="PANTHER" id="PTHR15139">
    <property type="entry name" value="TUBULIN FOLDING COFACTOR C"/>
    <property type="match status" value="1"/>
</dbReference>
<keyword evidence="3" id="KW-0963">Cytoplasm</keyword>
<dbReference type="PROSITE" id="PS51329">
    <property type="entry name" value="C_CAP_COFACTOR_C"/>
    <property type="match status" value="1"/>
</dbReference>
<evidence type="ECO:0000313" key="9">
    <source>
        <dbReference type="Proteomes" id="UP000801492"/>
    </source>
</evidence>
<dbReference type="Gene3D" id="1.20.58.1250">
    <property type="entry name" value="Tubulin Binding Cofactor C, N-terminal domain"/>
    <property type="match status" value="1"/>
</dbReference>
<dbReference type="AlphaFoldDB" id="A0A8K0CCT3"/>
<comment type="similarity">
    <text evidence="2">Belongs to the TBCC family.</text>
</comment>
<dbReference type="OrthoDB" id="194775at2759"/>
<proteinExistence type="inferred from homology"/>
<keyword evidence="4" id="KW-0007">Acetylation</keyword>
<dbReference type="InterPro" id="IPR016098">
    <property type="entry name" value="CAP/MinC_C"/>
</dbReference>
<evidence type="ECO:0000256" key="5">
    <source>
        <dbReference type="ARBA" id="ARBA00023186"/>
    </source>
</evidence>
<comment type="subcellular location">
    <subcellularLocation>
        <location evidence="1">Cytoplasm</location>
    </subcellularLocation>
</comment>
<dbReference type="InterPro" id="IPR017901">
    <property type="entry name" value="C-CAP_CF_C-like"/>
</dbReference>
<name>A0A8K0CCT3_IGNLU</name>
<protein>
    <recommendedName>
        <fullName evidence="7">C-CAP/cofactor C-like domain-containing protein</fullName>
    </recommendedName>
</protein>
<gene>
    <name evidence="8" type="ORF">ILUMI_21120</name>
</gene>
<evidence type="ECO:0000256" key="6">
    <source>
        <dbReference type="ARBA" id="ARBA00026055"/>
    </source>
</evidence>
<dbReference type="InterPro" id="IPR006599">
    <property type="entry name" value="CARP_motif"/>
</dbReference>
<comment type="subunit">
    <text evidence="6">Supercomplex made of cofactors A to E. Cofactors A and D function by capturing and stabilizing tubulin in a quasi-native conformation. Cofactor E binds to the cofactor D-tubulin complex; interaction with cofactor C then causes the release of tubulin polypeptides that are committed to the native state.</text>
</comment>
<evidence type="ECO:0000256" key="4">
    <source>
        <dbReference type="ARBA" id="ARBA00022990"/>
    </source>
</evidence>
<evidence type="ECO:0000256" key="3">
    <source>
        <dbReference type="ARBA" id="ARBA00022490"/>
    </source>
</evidence>
<dbReference type="GO" id="GO:0007021">
    <property type="term" value="P:tubulin complex assembly"/>
    <property type="evidence" value="ECO:0007669"/>
    <property type="project" value="TreeGrafter"/>
</dbReference>
<dbReference type="GO" id="GO:0005737">
    <property type="term" value="C:cytoplasm"/>
    <property type="evidence" value="ECO:0007669"/>
    <property type="project" value="UniProtKB-SubCell"/>
</dbReference>
<dbReference type="PANTHER" id="PTHR15139:SF0">
    <property type="entry name" value="TUBULIN-SPECIFIC CHAPERONE C"/>
    <property type="match status" value="1"/>
</dbReference>
<dbReference type="GO" id="GO:0015631">
    <property type="term" value="F:tubulin binding"/>
    <property type="evidence" value="ECO:0007669"/>
    <property type="project" value="InterPro"/>
</dbReference>
<dbReference type="Proteomes" id="UP000801492">
    <property type="component" value="Unassembled WGS sequence"/>
</dbReference>
<feature type="domain" description="C-CAP/cofactor C-like" evidence="7">
    <location>
        <begin position="139"/>
        <end position="308"/>
    </location>
</feature>
<accession>A0A8K0CCT3</accession>
<keyword evidence="5" id="KW-0143">Chaperone</keyword>
<reference evidence="8" key="1">
    <citation type="submission" date="2019-08" db="EMBL/GenBank/DDBJ databases">
        <title>The genome of the North American firefly Photinus pyralis.</title>
        <authorList>
            <consortium name="Photinus pyralis genome working group"/>
            <person name="Fallon T.R."/>
            <person name="Sander Lower S.E."/>
            <person name="Weng J.-K."/>
        </authorList>
    </citation>
    <scope>NUCLEOTIDE SEQUENCE</scope>
    <source>
        <strain evidence="8">TRF0915ILg1</strain>
        <tissue evidence="8">Whole body</tissue>
    </source>
</reference>
<dbReference type="InterPro" id="IPR012945">
    <property type="entry name" value="Tubulin-bd_cofactor_C_dom"/>
</dbReference>
<dbReference type="InterPro" id="IPR027684">
    <property type="entry name" value="TBCC"/>
</dbReference>
<dbReference type="Gene3D" id="2.160.20.70">
    <property type="match status" value="1"/>
</dbReference>
<dbReference type="SMART" id="SM00673">
    <property type="entry name" value="CARP"/>
    <property type="match status" value="2"/>
</dbReference>
<sequence length="338" mass="39431">MDFMQERCDKITNLLNRRELERKLDIEKKRENKRQGLAEHENIDFFEKTFTAKKLEIENDLNSSLTMDSSKLANHFDMISKNILNLQKYVAASNLFLRTYDIKVCHQSLQELSSKARELEEKVLPKKKFGFKKKTMKSPPKHEDIKLNGHAKDEVDFCRRFINLNDNFCGYENKINETLVLENSKVFKKDVTLKDLECCVIKIYGTPSTIHMNHLKNCLILSGPVSTSIFAENCTNCKLVIACQQLRLHSSSDVHIYLHVTSRAIMEDCKRILIAPYNYKYDGMEDDFIKSGLDINTNNWTSIDDFNWLNTEIQSPNWNILKEIERVNDWNNFSLPSG</sequence>